<evidence type="ECO:0000256" key="1">
    <source>
        <dbReference type="SAM" id="MobiDB-lite"/>
    </source>
</evidence>
<reference evidence="2" key="2">
    <citation type="submission" date="2021-10" db="EMBL/GenBank/DDBJ databases">
        <title>Phylogenomics reveals ancestral predisposition of the termite-cultivated fungus Termitomyces towards a domesticated lifestyle.</title>
        <authorList>
            <person name="Auxier B."/>
            <person name="Grum-Grzhimaylo A."/>
            <person name="Cardenas M.E."/>
            <person name="Lodge J.D."/>
            <person name="Laessoe T."/>
            <person name="Pedersen O."/>
            <person name="Smith M.E."/>
            <person name="Kuyper T.W."/>
            <person name="Franco-Molano E.A."/>
            <person name="Baroni T.J."/>
            <person name="Aanen D.K."/>
        </authorList>
    </citation>
    <scope>NUCLEOTIDE SEQUENCE</scope>
    <source>
        <strain evidence="2">AP01</strain>
        <tissue evidence="2">Mycelium</tissue>
    </source>
</reference>
<sequence length="124" mass="14007">MLCTSTFSYGFFLAAAEVNKLLAAHNMDADPDTDFQEYNDMVYQLSYLIPRGPYVFTGDITYGVVEPDHGQKQELVGIAFRFEGLYDDKVSVFRLEGAKRDNKVPDYGLEASVDDDDARKPDFL</sequence>
<dbReference type="AlphaFoldDB" id="A0A9P7G9M1"/>
<dbReference type="Proteomes" id="UP000775547">
    <property type="component" value="Unassembled WGS sequence"/>
</dbReference>
<gene>
    <name evidence="2" type="ORF">DXG03_001351</name>
</gene>
<comment type="caution">
    <text evidence="2">The sequence shown here is derived from an EMBL/GenBank/DDBJ whole genome shotgun (WGS) entry which is preliminary data.</text>
</comment>
<protein>
    <submittedName>
        <fullName evidence="2">Uncharacterized protein</fullName>
    </submittedName>
</protein>
<proteinExistence type="predicted"/>
<keyword evidence="3" id="KW-1185">Reference proteome</keyword>
<feature type="region of interest" description="Disordered" evidence="1">
    <location>
        <begin position="105"/>
        <end position="124"/>
    </location>
</feature>
<accession>A0A9P7G9M1</accession>
<evidence type="ECO:0000313" key="3">
    <source>
        <dbReference type="Proteomes" id="UP000775547"/>
    </source>
</evidence>
<name>A0A9P7G9M1_9AGAR</name>
<dbReference type="EMBL" id="JABCKV010000128">
    <property type="protein sequence ID" value="KAG5643192.1"/>
    <property type="molecule type" value="Genomic_DNA"/>
</dbReference>
<reference evidence="2" key="1">
    <citation type="submission" date="2020-07" db="EMBL/GenBank/DDBJ databases">
        <authorList>
            <person name="Nieuwenhuis M."/>
            <person name="Van De Peppel L.J.J."/>
        </authorList>
    </citation>
    <scope>NUCLEOTIDE SEQUENCE</scope>
    <source>
        <strain evidence="2">AP01</strain>
        <tissue evidence="2">Mycelium</tissue>
    </source>
</reference>
<evidence type="ECO:0000313" key="2">
    <source>
        <dbReference type="EMBL" id="KAG5643192.1"/>
    </source>
</evidence>
<organism evidence="2 3">
    <name type="scientific">Asterophora parasitica</name>
    <dbReference type="NCBI Taxonomy" id="117018"/>
    <lineage>
        <taxon>Eukaryota</taxon>
        <taxon>Fungi</taxon>
        <taxon>Dikarya</taxon>
        <taxon>Basidiomycota</taxon>
        <taxon>Agaricomycotina</taxon>
        <taxon>Agaricomycetes</taxon>
        <taxon>Agaricomycetidae</taxon>
        <taxon>Agaricales</taxon>
        <taxon>Tricholomatineae</taxon>
        <taxon>Lyophyllaceae</taxon>
        <taxon>Asterophora</taxon>
    </lineage>
</organism>